<gene>
    <name evidence="2" type="ORF">PPYR1160_LOCUS2446</name>
</gene>
<dbReference type="EMBL" id="HBEA01003272">
    <property type="protein sequence ID" value="CAD8252954.1"/>
    <property type="molecule type" value="Transcribed_RNA"/>
</dbReference>
<accession>A0A7R9U2V9</accession>
<dbReference type="AlphaFoldDB" id="A0A7R9U2V9"/>
<evidence type="ECO:0000313" key="2">
    <source>
        <dbReference type="EMBL" id="CAD8252954.1"/>
    </source>
</evidence>
<name>A0A7R9U2V9_9STRA</name>
<feature type="compositionally biased region" description="Polar residues" evidence="1">
    <location>
        <begin position="92"/>
        <end position="104"/>
    </location>
</feature>
<sequence>MDMEYREVAEEAGIHGWRRAPALNTDAEFVSDMAAAVLEALNAPAVSIAEACAANNVELVEKPLQQRSRGKSRRLNDDDDPSPPGFPDEKLYTQQTPWTNTGKNSKIDSGRLKNRRKCVDDRNNDEGPVFARIWKPEILYARLSEAGILGGILLEVLQSKGTMHCVFGL</sequence>
<organism evidence="2">
    <name type="scientific">Pinguiococcus pyrenoidosus</name>
    <dbReference type="NCBI Taxonomy" id="172671"/>
    <lineage>
        <taxon>Eukaryota</taxon>
        <taxon>Sar</taxon>
        <taxon>Stramenopiles</taxon>
        <taxon>Ochrophyta</taxon>
        <taxon>Pinguiophyceae</taxon>
        <taxon>Pinguiochrysidales</taxon>
        <taxon>Pinguiochrysidaceae</taxon>
        <taxon>Pinguiococcus</taxon>
    </lineage>
</organism>
<protein>
    <submittedName>
        <fullName evidence="2">Uncharacterized protein</fullName>
    </submittedName>
</protein>
<reference evidence="2" key="1">
    <citation type="submission" date="2021-01" db="EMBL/GenBank/DDBJ databases">
        <authorList>
            <person name="Corre E."/>
            <person name="Pelletier E."/>
            <person name="Niang G."/>
            <person name="Scheremetjew M."/>
            <person name="Finn R."/>
            <person name="Kale V."/>
            <person name="Holt S."/>
            <person name="Cochrane G."/>
            <person name="Meng A."/>
            <person name="Brown T."/>
            <person name="Cohen L."/>
        </authorList>
    </citation>
    <scope>NUCLEOTIDE SEQUENCE</scope>
    <source>
        <strain evidence="2">CCMP2078</strain>
    </source>
</reference>
<evidence type="ECO:0000256" key="1">
    <source>
        <dbReference type="SAM" id="MobiDB-lite"/>
    </source>
</evidence>
<proteinExistence type="predicted"/>
<dbReference type="SUPFAM" id="SSF53800">
    <property type="entry name" value="Chelatase"/>
    <property type="match status" value="1"/>
</dbReference>
<feature type="region of interest" description="Disordered" evidence="1">
    <location>
        <begin position="63"/>
        <end position="113"/>
    </location>
</feature>